<dbReference type="Gene3D" id="3.40.50.620">
    <property type="entry name" value="HUPs"/>
    <property type="match status" value="1"/>
</dbReference>
<dbReference type="InterPro" id="IPR014729">
    <property type="entry name" value="Rossmann-like_a/b/a_fold"/>
</dbReference>
<dbReference type="Pfam" id="PF02698">
    <property type="entry name" value="DUF218"/>
    <property type="match status" value="1"/>
</dbReference>
<dbReference type="EMBL" id="PDZR01000018">
    <property type="protein sequence ID" value="PNG25224.1"/>
    <property type="molecule type" value="Genomic_DNA"/>
</dbReference>
<reference evidence="3 4" key="1">
    <citation type="submission" date="2017-10" db="EMBL/GenBank/DDBJ databases">
        <title>Genome announcement of Methylocella silvestris TVC from permafrost.</title>
        <authorList>
            <person name="Wang J."/>
            <person name="Geng K."/>
            <person name="Ul-Haque F."/>
            <person name="Crombie A.T."/>
            <person name="Street L.E."/>
            <person name="Wookey P.A."/>
            <person name="Murrell J.C."/>
            <person name="Pratscher J."/>
        </authorList>
    </citation>
    <scope>NUCLEOTIDE SEQUENCE [LARGE SCALE GENOMIC DNA]</scope>
    <source>
        <strain evidence="3 4">TVC</strain>
    </source>
</reference>
<dbReference type="PANTHER" id="PTHR30336">
    <property type="entry name" value="INNER MEMBRANE PROTEIN, PROBABLE PERMEASE"/>
    <property type="match status" value="1"/>
</dbReference>
<dbReference type="GO" id="GO:0000270">
    <property type="term" value="P:peptidoglycan metabolic process"/>
    <property type="evidence" value="ECO:0007669"/>
    <property type="project" value="TreeGrafter"/>
</dbReference>
<dbReference type="PANTHER" id="PTHR30336:SF4">
    <property type="entry name" value="ENVELOPE BIOGENESIS FACTOR ELYC"/>
    <property type="match status" value="1"/>
</dbReference>
<dbReference type="OrthoDB" id="9809813at2"/>
<sequence>MFFPVSKIFWLVAEPLTFLILLTVVGVVLMFTRFGRAGRALAAMGAFAMALLFLTPVGVALLLPIEDRFPPPPADLPAPTGIIVLGGALNQSRSVARGQAIFGGDGERLIAGIDLAKRYPSARLVFTGGSGNLVEQTIVESTGVKKFWVDMGVPPDRMEFESHSRNTWENALFTRDLLRPKPGETWLLVTSAWHMPRSMGIFRRLGFDVIAYPVAYRTSGDSSDWSFLRPAFERVPLVVLAFREWIGLLAYRLTGRTDQLFPAP</sequence>
<feature type="domain" description="DUF218" evidence="2">
    <location>
        <begin position="81"/>
        <end position="247"/>
    </location>
</feature>
<feature type="transmembrane region" description="Helical" evidence="1">
    <location>
        <begin position="12"/>
        <end position="31"/>
    </location>
</feature>
<dbReference type="CDD" id="cd06259">
    <property type="entry name" value="YdcF-like"/>
    <property type="match status" value="1"/>
</dbReference>
<dbReference type="GO" id="GO:0005886">
    <property type="term" value="C:plasma membrane"/>
    <property type="evidence" value="ECO:0007669"/>
    <property type="project" value="TreeGrafter"/>
</dbReference>
<evidence type="ECO:0000259" key="2">
    <source>
        <dbReference type="Pfam" id="PF02698"/>
    </source>
</evidence>
<organism evidence="3 4">
    <name type="scientific">Methylocella silvestris</name>
    <dbReference type="NCBI Taxonomy" id="199596"/>
    <lineage>
        <taxon>Bacteria</taxon>
        <taxon>Pseudomonadati</taxon>
        <taxon>Pseudomonadota</taxon>
        <taxon>Alphaproteobacteria</taxon>
        <taxon>Hyphomicrobiales</taxon>
        <taxon>Beijerinckiaceae</taxon>
        <taxon>Methylocella</taxon>
    </lineage>
</organism>
<comment type="caution">
    <text evidence="3">The sequence shown here is derived from an EMBL/GenBank/DDBJ whole genome shotgun (WGS) entry which is preliminary data.</text>
</comment>
<gene>
    <name evidence="3" type="ORF">CR492_14730</name>
</gene>
<dbReference type="InterPro" id="IPR003848">
    <property type="entry name" value="DUF218"/>
</dbReference>
<dbReference type="Proteomes" id="UP000236286">
    <property type="component" value="Unassembled WGS sequence"/>
</dbReference>
<name>A0A2J7TEN7_METSI</name>
<dbReference type="InterPro" id="IPR051599">
    <property type="entry name" value="Cell_Envelope_Assoc"/>
</dbReference>
<keyword evidence="1" id="KW-0812">Transmembrane</keyword>
<accession>A0A2J7TEN7</accession>
<keyword evidence="1" id="KW-1133">Transmembrane helix</keyword>
<evidence type="ECO:0000256" key="1">
    <source>
        <dbReference type="SAM" id="Phobius"/>
    </source>
</evidence>
<dbReference type="AlphaFoldDB" id="A0A2J7TEN7"/>
<feature type="transmembrane region" description="Helical" evidence="1">
    <location>
        <begin position="43"/>
        <end position="63"/>
    </location>
</feature>
<proteinExistence type="predicted"/>
<dbReference type="RefSeq" id="WP_102844493.1">
    <property type="nucleotide sequence ID" value="NZ_PDZR01000018.1"/>
</dbReference>
<keyword evidence="1" id="KW-0472">Membrane</keyword>
<protein>
    <recommendedName>
        <fullName evidence="2">DUF218 domain-containing protein</fullName>
    </recommendedName>
</protein>
<evidence type="ECO:0000313" key="4">
    <source>
        <dbReference type="Proteomes" id="UP000236286"/>
    </source>
</evidence>
<evidence type="ECO:0000313" key="3">
    <source>
        <dbReference type="EMBL" id="PNG25224.1"/>
    </source>
</evidence>
<dbReference type="GO" id="GO:0043164">
    <property type="term" value="P:Gram-negative-bacterium-type cell wall biogenesis"/>
    <property type="evidence" value="ECO:0007669"/>
    <property type="project" value="TreeGrafter"/>
</dbReference>